<evidence type="ECO:0000256" key="5">
    <source>
        <dbReference type="ARBA" id="ARBA00022801"/>
    </source>
</evidence>
<dbReference type="Gene3D" id="3.40.630.20">
    <property type="entry name" value="Peptidase C15, pyroglutamyl peptidase I-like"/>
    <property type="match status" value="1"/>
</dbReference>
<dbReference type="EMBL" id="LR743504">
    <property type="protein sequence ID" value="CAA2102298.1"/>
    <property type="molecule type" value="Genomic_DNA"/>
</dbReference>
<dbReference type="SUPFAM" id="SSF53182">
    <property type="entry name" value="Pyrrolidone carboxyl peptidase (pyroglutamate aminopeptidase)"/>
    <property type="match status" value="1"/>
</dbReference>
<dbReference type="GO" id="GO:0006508">
    <property type="term" value="P:proteolysis"/>
    <property type="evidence" value="ECO:0007669"/>
    <property type="project" value="UniProtKB-KW"/>
</dbReference>
<proteinExistence type="inferred from homology"/>
<evidence type="ECO:0000256" key="2">
    <source>
        <dbReference type="ARBA" id="ARBA00019191"/>
    </source>
</evidence>
<evidence type="ECO:0000256" key="8">
    <source>
        <dbReference type="ARBA" id="ARBA00031559"/>
    </source>
</evidence>
<dbReference type="InterPro" id="IPR016125">
    <property type="entry name" value="Peptidase_C15-like"/>
</dbReference>
<name>A0A679J1A0_9HYPH</name>
<evidence type="ECO:0000256" key="6">
    <source>
        <dbReference type="ARBA" id="ARBA00022807"/>
    </source>
</evidence>
<reference evidence="9" key="1">
    <citation type="submission" date="2019-12" db="EMBL/GenBank/DDBJ databases">
        <authorList>
            <person name="Cremers G."/>
        </authorList>
    </citation>
    <scope>NUCLEOTIDE SEQUENCE</scope>
    <source>
        <strain evidence="9">Mbul1</strain>
    </source>
</reference>
<keyword evidence="5 9" id="KW-0378">Hydrolase</keyword>
<dbReference type="PANTHER" id="PTHR23402:SF1">
    <property type="entry name" value="PYROGLUTAMYL-PEPTIDASE I"/>
    <property type="match status" value="1"/>
</dbReference>
<evidence type="ECO:0000256" key="4">
    <source>
        <dbReference type="ARBA" id="ARBA00022670"/>
    </source>
</evidence>
<keyword evidence="6" id="KW-0788">Thiol protease</keyword>
<evidence type="ECO:0000256" key="7">
    <source>
        <dbReference type="ARBA" id="ARBA00030836"/>
    </source>
</evidence>
<dbReference type="Pfam" id="PF01470">
    <property type="entry name" value="Peptidase_C15"/>
    <property type="match status" value="1"/>
</dbReference>
<dbReference type="InterPro" id="IPR036440">
    <property type="entry name" value="Peptidase_C15-like_sf"/>
</dbReference>
<dbReference type="GO" id="GO:0005829">
    <property type="term" value="C:cytosol"/>
    <property type="evidence" value="ECO:0007669"/>
    <property type="project" value="InterPro"/>
</dbReference>
<gene>
    <name evidence="9" type="primary">pcp</name>
    <name evidence="9" type="ORF">MBUL_01614</name>
</gene>
<dbReference type="AlphaFoldDB" id="A0A679J1A0"/>
<protein>
    <recommendedName>
        <fullName evidence="2">Pyrrolidone-carboxylate peptidase</fullName>
    </recommendedName>
    <alternativeName>
        <fullName evidence="7">5-oxoprolyl-peptidase</fullName>
    </alternativeName>
    <alternativeName>
        <fullName evidence="8">Pyroglutamyl-peptidase I</fullName>
    </alternativeName>
</protein>
<evidence type="ECO:0000256" key="3">
    <source>
        <dbReference type="ARBA" id="ARBA00022490"/>
    </source>
</evidence>
<accession>A0A679J1A0</accession>
<comment type="similarity">
    <text evidence="1">Belongs to the peptidase C15 family.</text>
</comment>
<keyword evidence="3" id="KW-0963">Cytoplasm</keyword>
<dbReference type="PRINTS" id="PR00706">
    <property type="entry name" value="PYROGLUPTASE"/>
</dbReference>
<organism evidence="9">
    <name type="scientific">Methylobacterium bullatum</name>
    <dbReference type="NCBI Taxonomy" id="570505"/>
    <lineage>
        <taxon>Bacteria</taxon>
        <taxon>Pseudomonadati</taxon>
        <taxon>Pseudomonadota</taxon>
        <taxon>Alphaproteobacteria</taxon>
        <taxon>Hyphomicrobiales</taxon>
        <taxon>Methylobacteriaceae</taxon>
        <taxon>Methylobacterium</taxon>
    </lineage>
</organism>
<dbReference type="InterPro" id="IPR000816">
    <property type="entry name" value="Peptidase_C15"/>
</dbReference>
<dbReference type="GO" id="GO:0016920">
    <property type="term" value="F:pyroglutamyl-peptidase activity"/>
    <property type="evidence" value="ECO:0007669"/>
    <property type="project" value="InterPro"/>
</dbReference>
<sequence length="210" mass="22583">MTRGHLLVTGFGPFPGMPRNPSEQLARQVGRIGRHGIAGFPVRTLILRTAYAAIPEMLEPALAERPAAVLMIGVAGRAERVRVEARAVNRASRLFPDASGRMPATLHLDGDGPAQRRAPIAGRALVALRRHGVTAIPSVNAGRYLCNASYFRALAETCPVLFLHIPPPIPGWRRRSGPAIGRRDPSAALPRAVAKVGRLMLVASRRKNPA</sequence>
<evidence type="ECO:0000256" key="1">
    <source>
        <dbReference type="ARBA" id="ARBA00006641"/>
    </source>
</evidence>
<dbReference type="PANTHER" id="PTHR23402">
    <property type="entry name" value="PROTEASE FAMILY C15 PYROGLUTAMYL-PEPTIDASE I-RELATED"/>
    <property type="match status" value="1"/>
</dbReference>
<evidence type="ECO:0000313" key="9">
    <source>
        <dbReference type="EMBL" id="CAA2102298.1"/>
    </source>
</evidence>
<keyword evidence="4" id="KW-0645">Protease</keyword>